<reference evidence="1 2" key="1">
    <citation type="submission" date="2020-02" db="EMBL/GenBank/DDBJ databases">
        <title>Comparative genome analysis reveals the metabolism and evolution of the thermophilic archaeal genus Metallosphaera.</title>
        <authorList>
            <person name="Jiang C."/>
        </authorList>
    </citation>
    <scope>NUCLEOTIDE SEQUENCE [LARGE SCALE GENOMIC DNA]</scope>
    <source>
        <strain evidence="1 2">Ric-A</strain>
    </source>
</reference>
<evidence type="ECO:0000313" key="1">
    <source>
        <dbReference type="EMBL" id="QKR00863.1"/>
    </source>
</evidence>
<gene>
    <name evidence="1" type="ORF">GWK48_11135</name>
</gene>
<dbReference type="EMBL" id="CP049074">
    <property type="protein sequence ID" value="QKR00863.1"/>
    <property type="molecule type" value="Genomic_DNA"/>
</dbReference>
<keyword evidence="2" id="KW-1185">Reference proteome</keyword>
<dbReference type="Proteomes" id="UP000509301">
    <property type="component" value="Chromosome"/>
</dbReference>
<evidence type="ECO:0000313" key="2">
    <source>
        <dbReference type="Proteomes" id="UP000509301"/>
    </source>
</evidence>
<dbReference type="KEGG" id="mten:GWK48_11135"/>
<dbReference type="OrthoDB" id="44045at2157"/>
<sequence length="95" mass="10448">MKIQEDGYNVSVMGVLAVESDKSKMGPQCNMMGSSNPVVPSDIEVLDEGVVIIQADNKEVTVKPKITSVLVYPELRDNLGYPCVRVSWIHLTNVK</sequence>
<proteinExistence type="predicted"/>
<dbReference type="RefSeq" id="WP_174632284.1">
    <property type="nucleotide sequence ID" value="NZ_CP049074.1"/>
</dbReference>
<dbReference type="GeneID" id="55642504"/>
<protein>
    <submittedName>
        <fullName evidence="1">Uncharacterized protein</fullName>
    </submittedName>
</protein>
<accession>A0A6N0NYI0</accession>
<dbReference type="AlphaFoldDB" id="A0A6N0NYI0"/>
<name>A0A6N0NYI0_9CREN</name>
<organism evidence="1 2">
    <name type="scientific">Metallosphaera tengchongensis</name>
    <dbReference type="NCBI Taxonomy" id="1532350"/>
    <lineage>
        <taxon>Archaea</taxon>
        <taxon>Thermoproteota</taxon>
        <taxon>Thermoprotei</taxon>
        <taxon>Sulfolobales</taxon>
        <taxon>Sulfolobaceae</taxon>
        <taxon>Metallosphaera</taxon>
    </lineage>
</organism>